<keyword evidence="1" id="KW-1133">Transmembrane helix</keyword>
<feature type="transmembrane region" description="Helical" evidence="1">
    <location>
        <begin position="96"/>
        <end position="121"/>
    </location>
</feature>
<dbReference type="EMBL" id="JMQA01000038">
    <property type="protein sequence ID" value="KFN05884.1"/>
    <property type="molecule type" value="Genomic_DNA"/>
</dbReference>
<protein>
    <submittedName>
        <fullName evidence="2">Lantibiotic protection ABC transporter permease subunit, MutG family protein</fullName>
    </submittedName>
</protein>
<feature type="transmembrane region" description="Helical" evidence="1">
    <location>
        <begin position="54"/>
        <end position="75"/>
    </location>
</feature>
<dbReference type="Proteomes" id="UP000029278">
    <property type="component" value="Unassembled WGS sequence"/>
</dbReference>
<dbReference type="OrthoDB" id="1701852at2"/>
<dbReference type="CDD" id="cd21808">
    <property type="entry name" value="ABC-2_lan_permease_MutG"/>
    <property type="match status" value="1"/>
</dbReference>
<comment type="caution">
    <text evidence="2">The sequence shown here is derived from an EMBL/GenBank/DDBJ whole genome shotgun (WGS) entry which is preliminary data.</text>
</comment>
<feature type="transmembrane region" description="Helical" evidence="1">
    <location>
        <begin position="233"/>
        <end position="254"/>
    </location>
</feature>
<evidence type="ECO:0000313" key="3">
    <source>
        <dbReference type="Proteomes" id="UP000029278"/>
    </source>
</evidence>
<keyword evidence="1" id="KW-0472">Membrane</keyword>
<proteinExistence type="predicted"/>
<keyword evidence="1" id="KW-0812">Transmembrane</keyword>
<dbReference type="HOGENOM" id="CLU_077103_0_1_9"/>
<dbReference type="GeneID" id="77009177"/>
<dbReference type="RefSeq" id="WP_036625567.1">
    <property type="nucleotide sequence ID" value="NZ_BGML01000002.1"/>
</dbReference>
<feature type="transmembrane region" description="Helical" evidence="1">
    <location>
        <begin position="141"/>
        <end position="164"/>
    </location>
</feature>
<evidence type="ECO:0000256" key="1">
    <source>
        <dbReference type="SAM" id="Phobius"/>
    </source>
</evidence>
<sequence length="263" mass="28164">MALLRILRTDWLLTKRTGYRWLVFAAPPLAAGILLWYYSGRPVTPGLANSIYDAFFQLIASALPLAIGLLSGMLAMQEEQAGRFGGLLGRRQPRALSYAGKLLMVALPVGCGIFAATLLLVTGMGTLLRIADADAGFFLAGAAYGTLGSLALCALHLWLAFAYGMGASAAAGGAGFLLAAIVGATAIGDRIWTFVPWAWPVRLSLLPLMQRLPEFRQGQGALALELYLRQANAALLLALAAFIVLAICGTIWFVRWEGRKTYE</sequence>
<reference evidence="2 3" key="1">
    <citation type="submission" date="2014-04" db="EMBL/GenBank/DDBJ databases">
        <authorList>
            <person name="Bishop-Lilly K.A."/>
            <person name="Broomall S.M."/>
            <person name="Chain P.S."/>
            <person name="Chertkov O."/>
            <person name="Coyne S.R."/>
            <person name="Daligault H.E."/>
            <person name="Davenport K.W."/>
            <person name="Erkkila T."/>
            <person name="Frey K.G."/>
            <person name="Gibbons H.S."/>
            <person name="Gu W."/>
            <person name="Jaissle J."/>
            <person name="Johnson S.L."/>
            <person name="Koroleva G.I."/>
            <person name="Ladner J.T."/>
            <person name="Lo C.-C."/>
            <person name="Minogue T.D."/>
            <person name="Munk C."/>
            <person name="Palacios G.F."/>
            <person name="Redden C.L."/>
            <person name="Rosenzweig C.N."/>
            <person name="Scholz M.B."/>
            <person name="Teshima H."/>
            <person name="Xu Y."/>
        </authorList>
    </citation>
    <scope>NUCLEOTIDE SEQUENCE [LARGE SCALE GENOMIC DNA]</scope>
    <source>
        <strain evidence="2 3">8244</strain>
    </source>
</reference>
<feature type="transmembrane region" description="Helical" evidence="1">
    <location>
        <begin position="21"/>
        <end position="39"/>
    </location>
</feature>
<dbReference type="PATRIC" id="fig|44252.3.peg.4374"/>
<evidence type="ECO:0000313" key="2">
    <source>
        <dbReference type="EMBL" id="KFN05884.1"/>
    </source>
</evidence>
<name>A0A090Z3N5_PAEMA</name>
<accession>A0A090Z3N5</accession>
<dbReference type="AlphaFoldDB" id="A0A090Z3N5"/>
<feature type="transmembrane region" description="Helical" evidence="1">
    <location>
        <begin position="176"/>
        <end position="199"/>
    </location>
</feature>
<dbReference type="InterPro" id="IPR022294">
    <property type="entry name" value="ABC-transptr_permeasesu"/>
</dbReference>
<dbReference type="NCBIfam" id="TIGR03733">
    <property type="entry name" value="lanti_perm_MutG"/>
    <property type="match status" value="1"/>
</dbReference>
<dbReference type="STRING" id="44252.DJ90_121"/>
<keyword evidence="3" id="KW-1185">Reference proteome</keyword>
<organism evidence="2 3">
    <name type="scientific">Paenibacillus macerans</name>
    <name type="common">Bacillus macerans</name>
    <dbReference type="NCBI Taxonomy" id="44252"/>
    <lineage>
        <taxon>Bacteria</taxon>
        <taxon>Bacillati</taxon>
        <taxon>Bacillota</taxon>
        <taxon>Bacilli</taxon>
        <taxon>Bacillales</taxon>
        <taxon>Paenibacillaceae</taxon>
        <taxon>Paenibacillus</taxon>
    </lineage>
</organism>
<gene>
    <name evidence="2" type="ORF">DJ90_121</name>
</gene>